<proteinExistence type="predicted"/>
<dbReference type="EMBL" id="QTTT01000001">
    <property type="protein sequence ID" value="REE95043.1"/>
    <property type="molecule type" value="Genomic_DNA"/>
</dbReference>
<dbReference type="OrthoDB" id="4298976at2"/>
<comment type="caution">
    <text evidence="1">The sequence shown here is derived from an EMBL/GenBank/DDBJ whole genome shotgun (WGS) entry which is preliminary data.</text>
</comment>
<dbReference type="RefSeq" id="WP_147312181.1">
    <property type="nucleotide sequence ID" value="NZ_QTTT01000001.1"/>
</dbReference>
<organism evidence="1 2">
    <name type="scientific">Thermomonospora umbrina</name>
    <dbReference type="NCBI Taxonomy" id="111806"/>
    <lineage>
        <taxon>Bacteria</taxon>
        <taxon>Bacillati</taxon>
        <taxon>Actinomycetota</taxon>
        <taxon>Actinomycetes</taxon>
        <taxon>Streptosporangiales</taxon>
        <taxon>Thermomonosporaceae</taxon>
        <taxon>Thermomonospora</taxon>
    </lineage>
</organism>
<keyword evidence="2" id="KW-1185">Reference proteome</keyword>
<dbReference type="AlphaFoldDB" id="A0A3D9SM91"/>
<sequence>MKMVDVPGPEPAWEAAACYQGGKRNPALQYSLWQCAIAQYRPIAGLAAPLEALAARLRLHIEHRGDDPGPVDAAFFRIKKTDFALSHTGDPQVPTLVWLDHSARDADQALDILLQALGLGSDAIDFRHNESPRRGRQRRLER</sequence>
<name>A0A3D9SM91_9ACTN</name>
<accession>A0A3D9SM91</accession>
<evidence type="ECO:0000313" key="1">
    <source>
        <dbReference type="EMBL" id="REE95043.1"/>
    </source>
</evidence>
<gene>
    <name evidence="1" type="ORF">DFJ69_0418</name>
</gene>
<reference evidence="1" key="1">
    <citation type="submission" date="2018-08" db="EMBL/GenBank/DDBJ databases">
        <title>Sequencing the genomes of 1000 actinobacteria strains.</title>
        <authorList>
            <person name="Klenk H.-P."/>
        </authorList>
    </citation>
    <scope>NUCLEOTIDE SEQUENCE [LARGE SCALE GENOMIC DNA]</scope>
    <source>
        <strain evidence="1">DSM 43927</strain>
    </source>
</reference>
<protein>
    <submittedName>
        <fullName evidence="1">Uncharacterized protein</fullName>
    </submittedName>
</protein>
<dbReference type="Proteomes" id="UP000256661">
    <property type="component" value="Unassembled WGS sequence"/>
</dbReference>
<evidence type="ECO:0000313" key="2">
    <source>
        <dbReference type="Proteomes" id="UP000256661"/>
    </source>
</evidence>